<proteinExistence type="predicted"/>
<sequence length="122" mass="14112">MNPLLDDDKTSVSFFKNEVQKFVKDRNWTKFHTPKNLIQALSIEVSELSEIFLFREISLGAIKSDKSLLENISDEIADVFIYLISLVNSLNLDLTGAFSKKMEKNKKKYSKDEFNNGSYHKQ</sequence>
<dbReference type="Gene3D" id="1.10.287.1080">
    <property type="entry name" value="MazG-like"/>
    <property type="match status" value="1"/>
</dbReference>
<name>X0WKN7_9ZZZZ</name>
<dbReference type="PIRSF" id="PIRSF029826">
    <property type="entry name" value="UCP029826_pph"/>
    <property type="match status" value="1"/>
</dbReference>
<dbReference type="GO" id="GO:0009143">
    <property type="term" value="P:nucleoside triphosphate catabolic process"/>
    <property type="evidence" value="ECO:0007669"/>
    <property type="project" value="InterPro"/>
</dbReference>
<dbReference type="GO" id="GO:0047429">
    <property type="term" value="F:nucleoside triphosphate diphosphatase activity"/>
    <property type="evidence" value="ECO:0007669"/>
    <property type="project" value="InterPro"/>
</dbReference>
<gene>
    <name evidence="1" type="ORF">S01H1_33817</name>
</gene>
<evidence type="ECO:0000313" key="1">
    <source>
        <dbReference type="EMBL" id="GAG13261.1"/>
    </source>
</evidence>
<dbReference type="PANTHER" id="PTHR46523">
    <property type="entry name" value="DCTP PYROPHOSPHATASE 1"/>
    <property type="match status" value="1"/>
</dbReference>
<dbReference type="EMBL" id="BARS01021015">
    <property type="protein sequence ID" value="GAG13261.1"/>
    <property type="molecule type" value="Genomic_DNA"/>
</dbReference>
<protein>
    <recommendedName>
        <fullName evidence="2">NTP pyrophosphohydrolase MazG putative catalytic core domain-containing protein</fullName>
    </recommendedName>
</protein>
<dbReference type="AlphaFoldDB" id="X0WKN7"/>
<dbReference type="CDD" id="cd11537">
    <property type="entry name" value="NTP-PPase_RS21-C6_like"/>
    <property type="match status" value="1"/>
</dbReference>
<dbReference type="InterPro" id="IPR025984">
    <property type="entry name" value="DCTPP"/>
</dbReference>
<dbReference type="PANTHER" id="PTHR46523:SF1">
    <property type="entry name" value="DCTP PYROPHOSPHATASE 1"/>
    <property type="match status" value="1"/>
</dbReference>
<reference evidence="1" key="1">
    <citation type="journal article" date="2014" name="Front. Microbiol.">
        <title>High frequency of phylogenetically diverse reductive dehalogenase-homologous genes in deep subseafloor sedimentary metagenomes.</title>
        <authorList>
            <person name="Kawai M."/>
            <person name="Futagami T."/>
            <person name="Toyoda A."/>
            <person name="Takaki Y."/>
            <person name="Nishi S."/>
            <person name="Hori S."/>
            <person name="Arai W."/>
            <person name="Tsubouchi T."/>
            <person name="Morono Y."/>
            <person name="Uchiyama I."/>
            <person name="Ito T."/>
            <person name="Fujiyama A."/>
            <person name="Inagaki F."/>
            <person name="Takami H."/>
        </authorList>
    </citation>
    <scope>NUCLEOTIDE SEQUENCE</scope>
    <source>
        <strain evidence="1">Expedition CK06-06</strain>
    </source>
</reference>
<organism evidence="1">
    <name type="scientific">marine sediment metagenome</name>
    <dbReference type="NCBI Taxonomy" id="412755"/>
    <lineage>
        <taxon>unclassified sequences</taxon>
        <taxon>metagenomes</taxon>
        <taxon>ecological metagenomes</taxon>
    </lineage>
</organism>
<evidence type="ECO:0008006" key="2">
    <source>
        <dbReference type="Google" id="ProtNLM"/>
    </source>
</evidence>
<dbReference type="InterPro" id="IPR052555">
    <property type="entry name" value="dCTP_Pyrophosphatase"/>
</dbReference>
<accession>X0WKN7</accession>
<dbReference type="Pfam" id="PF12643">
    <property type="entry name" value="MazG-like"/>
    <property type="match status" value="1"/>
</dbReference>
<dbReference type="SUPFAM" id="SSF101386">
    <property type="entry name" value="all-alpha NTP pyrophosphatases"/>
    <property type="match status" value="1"/>
</dbReference>
<comment type="caution">
    <text evidence="1">The sequence shown here is derived from an EMBL/GenBank/DDBJ whole genome shotgun (WGS) entry which is preliminary data.</text>
</comment>